<dbReference type="InterPro" id="IPR044141">
    <property type="entry name" value="AhpF_NTD_C"/>
</dbReference>
<dbReference type="CDD" id="cd02974">
    <property type="entry name" value="AhpF_NTD_N"/>
    <property type="match status" value="1"/>
</dbReference>
<comment type="cofactor">
    <cofactor evidence="9">
        <name>FAD</name>
        <dbReference type="ChEBI" id="CHEBI:57692"/>
    </cofactor>
    <text evidence="9">Binds 1 FAD per subunit.</text>
</comment>
<dbReference type="PROSITE" id="PS00573">
    <property type="entry name" value="PYRIDINE_REDOX_2"/>
    <property type="match status" value="1"/>
</dbReference>
<evidence type="ECO:0000256" key="2">
    <source>
        <dbReference type="ARBA" id="ARBA00011738"/>
    </source>
</evidence>
<gene>
    <name evidence="13" type="primary">ahpF</name>
    <name evidence="13" type="ORF">PGLFYP46_00943</name>
</gene>
<dbReference type="GO" id="GO:0051287">
    <property type="term" value="F:NAD binding"/>
    <property type="evidence" value="ECO:0007669"/>
    <property type="project" value="InterPro"/>
</dbReference>
<dbReference type="PIRSF" id="PIRSF000238">
    <property type="entry name" value="AhpF"/>
    <property type="match status" value="1"/>
</dbReference>
<dbReference type="InterPro" id="IPR023753">
    <property type="entry name" value="FAD/NAD-binding_dom"/>
</dbReference>
<feature type="disulfide bond" description="Redox-active" evidence="10">
    <location>
        <begin position="334"/>
        <end position="337"/>
    </location>
</feature>
<dbReference type="InterPro" id="IPR008255">
    <property type="entry name" value="Pyr_nucl-diS_OxRdtase_2_AS"/>
</dbReference>
<dbReference type="CDD" id="cd03026">
    <property type="entry name" value="AhpF_NTD_C"/>
    <property type="match status" value="1"/>
</dbReference>
<proteinExistence type="inferred from homology"/>
<comment type="subunit">
    <text evidence="2">Homodimer.</text>
</comment>
<evidence type="ECO:0000256" key="4">
    <source>
        <dbReference type="ARBA" id="ARBA00022827"/>
    </source>
</evidence>
<sequence>MLDQNLKNQVAEYFKLLEKEVLISVDLDDSENSKDLKKFLDDLRGLSDKIKIEEGDLKFKPSFSLSSDSASGITFAGIPLGHEFESFILAILQVGGRPPKIDQKTRERIMAIDEEINFETIVSLSCHNCPEVVQALNIMAVLNPKISHTMVDGSAYTDYVEDLGILAVPTTYAKGEVFNSGKISLEEILNKIKKEEVDLKLEEKPLYDCLVIGGGPSGATAAIYAARKGIKTALVTKEFGGQVKETLGIENITGIEYTEGPKYMEDVKAHLDKYKVEVIEGLSVTGIENGEEIKILTDKGNLFAKTLVIATGAKWRLIGVPGEIEFRNKGVAYCTHCDGPLFKGKKVTVIGGGNSGIEAAIDLASLAKEVLVLEFLPELKADKVLQDKLREFKNVKIVTNAETEALSGEKVLEKISYKDRLSGQVIEEYTDGCFIQVGLVPMTEWLDHVKKNPRGEIIVDEFGATNLEGIYGAGDCTNSAFKQIVIAEGSGATAALGAYNYLMTKGN</sequence>
<dbReference type="PRINTS" id="PR00368">
    <property type="entry name" value="FADPNR"/>
</dbReference>
<dbReference type="PANTHER" id="PTHR48105">
    <property type="entry name" value="THIOREDOXIN REDUCTASE 1-RELATED-RELATED"/>
    <property type="match status" value="1"/>
</dbReference>
<keyword evidence="9" id="KW-0521">NADP</keyword>
<dbReference type="Gene3D" id="3.50.50.60">
    <property type="entry name" value="FAD/NAD(P)-binding domain"/>
    <property type="match status" value="2"/>
</dbReference>
<evidence type="ECO:0000313" key="13">
    <source>
        <dbReference type="EMBL" id="VYT74483.1"/>
    </source>
</evidence>
<dbReference type="InterPro" id="IPR044142">
    <property type="entry name" value="AhpF_NTD_N"/>
</dbReference>
<evidence type="ECO:0000256" key="9">
    <source>
        <dbReference type="PIRSR" id="PIRSR000238-1"/>
    </source>
</evidence>
<feature type="binding site" evidence="9">
    <location>
        <begin position="346"/>
        <end position="360"/>
    </location>
    <ligand>
        <name>NAD(+)</name>
        <dbReference type="ChEBI" id="CHEBI:57540"/>
    </ligand>
</feature>
<keyword evidence="6 9" id="KW-0520">NAD</keyword>
<evidence type="ECO:0000259" key="11">
    <source>
        <dbReference type="Pfam" id="PF07992"/>
    </source>
</evidence>
<dbReference type="PRINTS" id="PR00469">
    <property type="entry name" value="PNDRDTASEII"/>
</dbReference>
<keyword evidence="4 9" id="KW-0274">FAD</keyword>
<evidence type="ECO:0000256" key="5">
    <source>
        <dbReference type="ARBA" id="ARBA00023002"/>
    </source>
</evidence>
<dbReference type="GO" id="GO:0102039">
    <property type="term" value="F:NADH-dependent peroxiredoxin activity"/>
    <property type="evidence" value="ECO:0007669"/>
    <property type="project" value="InterPro"/>
</dbReference>
<dbReference type="EC" id="1.6.99.3" evidence="13"/>
<keyword evidence="8 10" id="KW-0676">Redox-active center</keyword>
<feature type="binding site" evidence="9">
    <location>
        <begin position="465"/>
        <end position="475"/>
    </location>
    <ligand>
        <name>FAD</name>
        <dbReference type="ChEBI" id="CHEBI:57692"/>
    </ligand>
</feature>
<organism evidence="13">
    <name type="scientific">Peptoniphilus gorbachii</name>
    <dbReference type="NCBI Taxonomy" id="411567"/>
    <lineage>
        <taxon>Bacteria</taxon>
        <taxon>Bacillati</taxon>
        <taxon>Bacillota</taxon>
        <taxon>Tissierellia</taxon>
        <taxon>Tissierellales</taxon>
        <taxon>Peptoniphilaceae</taxon>
        <taxon>Peptoniphilus</taxon>
    </lineage>
</organism>
<evidence type="ECO:0000256" key="7">
    <source>
        <dbReference type="ARBA" id="ARBA00023157"/>
    </source>
</evidence>
<evidence type="ECO:0000256" key="8">
    <source>
        <dbReference type="ARBA" id="ARBA00023284"/>
    </source>
</evidence>
<dbReference type="InterPro" id="IPR036188">
    <property type="entry name" value="FAD/NAD-bd_sf"/>
</dbReference>
<dbReference type="EMBL" id="CACRUP010000003">
    <property type="protein sequence ID" value="VYT74483.1"/>
    <property type="molecule type" value="Genomic_DNA"/>
</dbReference>
<dbReference type="AlphaFoldDB" id="A0A6N2Z796"/>
<dbReference type="GO" id="GO:0050660">
    <property type="term" value="F:flavin adenine dinucleotide binding"/>
    <property type="evidence" value="ECO:0007669"/>
    <property type="project" value="InterPro"/>
</dbReference>
<evidence type="ECO:0000256" key="10">
    <source>
        <dbReference type="PIRSR" id="PIRSR000238-2"/>
    </source>
</evidence>
<evidence type="ECO:0000259" key="12">
    <source>
        <dbReference type="Pfam" id="PF13192"/>
    </source>
</evidence>
<dbReference type="Pfam" id="PF07992">
    <property type="entry name" value="Pyr_redox_2"/>
    <property type="match status" value="1"/>
</dbReference>
<dbReference type="SUPFAM" id="SSF51905">
    <property type="entry name" value="FAD/NAD(P)-binding domain"/>
    <property type="match status" value="1"/>
</dbReference>
<feature type="domain" description="FAD/NAD(P)-binding" evidence="11">
    <location>
        <begin position="207"/>
        <end position="491"/>
    </location>
</feature>
<dbReference type="InterPro" id="IPR036249">
    <property type="entry name" value="Thioredoxin-like_sf"/>
</dbReference>
<keyword evidence="7 10" id="KW-1015">Disulfide bond</keyword>
<keyword evidence="5 13" id="KW-0560">Oxidoreductase</keyword>
<dbReference type="SUPFAM" id="SSF52833">
    <property type="entry name" value="Thioredoxin-like"/>
    <property type="match status" value="2"/>
</dbReference>
<keyword evidence="3" id="KW-0285">Flavoprotein</keyword>
<dbReference type="GO" id="GO:0016668">
    <property type="term" value="F:oxidoreductase activity, acting on a sulfur group of donors, NAD(P) as acceptor"/>
    <property type="evidence" value="ECO:0007669"/>
    <property type="project" value="UniProtKB-ARBA"/>
</dbReference>
<dbReference type="Gene3D" id="3.40.30.80">
    <property type="match status" value="1"/>
</dbReference>
<evidence type="ECO:0000256" key="1">
    <source>
        <dbReference type="ARBA" id="ARBA00009333"/>
    </source>
</evidence>
<dbReference type="Pfam" id="PF13192">
    <property type="entry name" value="Thioredoxin_3"/>
    <property type="match status" value="1"/>
</dbReference>
<evidence type="ECO:0000256" key="3">
    <source>
        <dbReference type="ARBA" id="ARBA00022630"/>
    </source>
</evidence>
<dbReference type="PROSITE" id="PS51354">
    <property type="entry name" value="GLUTAREDOXIN_2"/>
    <property type="match status" value="1"/>
</dbReference>
<dbReference type="GO" id="GO:0000302">
    <property type="term" value="P:response to reactive oxygen species"/>
    <property type="evidence" value="ECO:0007669"/>
    <property type="project" value="InterPro"/>
</dbReference>
<comment type="similarity">
    <text evidence="1">Belongs to the class-II pyridine nucleotide-disulfide oxidoreductase family.</text>
</comment>
<accession>A0A6N2Z796</accession>
<dbReference type="RefSeq" id="WP_156700456.1">
    <property type="nucleotide sequence ID" value="NZ_CACRUP010000003.1"/>
</dbReference>
<dbReference type="NCBIfam" id="TIGR03140">
    <property type="entry name" value="AhpF"/>
    <property type="match status" value="1"/>
</dbReference>
<reference evidence="13" key="1">
    <citation type="submission" date="2019-11" db="EMBL/GenBank/DDBJ databases">
        <authorList>
            <person name="Feng L."/>
        </authorList>
    </citation>
    <scope>NUCLEOTIDE SEQUENCE</scope>
    <source>
        <strain evidence="13">PgorbachiiLFYP46</strain>
    </source>
</reference>
<feature type="domain" description="Thioredoxin-like fold" evidence="12">
    <location>
        <begin position="121"/>
        <end position="192"/>
    </location>
</feature>
<dbReference type="InterPro" id="IPR012336">
    <property type="entry name" value="Thioredoxin-like_fold"/>
</dbReference>
<dbReference type="InterPro" id="IPR012081">
    <property type="entry name" value="Alkyl_hydroperoxide_Rdtase_suF"/>
</dbReference>
<evidence type="ECO:0000256" key="6">
    <source>
        <dbReference type="ARBA" id="ARBA00023027"/>
    </source>
</evidence>
<protein>
    <submittedName>
        <fullName evidence="13">NADH dehydrogenase</fullName>
        <ecNumber evidence="13">1.6.99.3</ecNumber>
    </submittedName>
</protein>
<feature type="binding site" evidence="9">
    <location>
        <begin position="208"/>
        <end position="223"/>
    </location>
    <ligand>
        <name>FAD</name>
        <dbReference type="ChEBI" id="CHEBI:57692"/>
    </ligand>
</feature>
<dbReference type="InterPro" id="IPR050097">
    <property type="entry name" value="Ferredoxin-NADP_redctase_2"/>
</dbReference>
<name>A0A6N2Z796_9FIRM</name>